<evidence type="ECO:0000313" key="16">
    <source>
        <dbReference type="EMBL" id="KAH8384601.1"/>
    </source>
</evidence>
<feature type="non-terminal residue" evidence="16">
    <location>
        <position position="507"/>
    </location>
</feature>
<dbReference type="SUPFAM" id="SSF48264">
    <property type="entry name" value="Cytochrome P450"/>
    <property type="match status" value="1"/>
</dbReference>
<dbReference type="AlphaFoldDB" id="A0AAD4K8J3"/>
<evidence type="ECO:0000256" key="14">
    <source>
        <dbReference type="RuleBase" id="RU000461"/>
    </source>
</evidence>
<keyword evidence="7" id="KW-0256">Endoplasmic reticulum</keyword>
<protein>
    <submittedName>
        <fullName evidence="16">Uncharacterized protein</fullName>
    </submittedName>
</protein>
<keyword evidence="5 13" id="KW-0349">Heme</keyword>
<dbReference type="InterPro" id="IPR050476">
    <property type="entry name" value="Insect_CytP450_Detox"/>
</dbReference>
<keyword evidence="8" id="KW-0492">Microsome</keyword>
<dbReference type="GO" id="GO:0046701">
    <property type="term" value="P:insecticide catabolic process"/>
    <property type="evidence" value="ECO:0007669"/>
    <property type="project" value="TreeGrafter"/>
</dbReference>
<evidence type="ECO:0000256" key="3">
    <source>
        <dbReference type="ARBA" id="ARBA00004406"/>
    </source>
</evidence>
<evidence type="ECO:0000256" key="9">
    <source>
        <dbReference type="ARBA" id="ARBA00023002"/>
    </source>
</evidence>
<feature type="non-terminal residue" evidence="16">
    <location>
        <position position="1"/>
    </location>
</feature>
<dbReference type="PROSITE" id="PS00086">
    <property type="entry name" value="CYTOCHROME_P450"/>
    <property type="match status" value="1"/>
</dbReference>
<evidence type="ECO:0000256" key="1">
    <source>
        <dbReference type="ARBA" id="ARBA00001971"/>
    </source>
</evidence>
<dbReference type="InterPro" id="IPR001128">
    <property type="entry name" value="Cyt_P450"/>
</dbReference>
<comment type="caution">
    <text evidence="16">The sequence shown here is derived from an EMBL/GenBank/DDBJ whole genome shotgun (WGS) entry which is preliminary data.</text>
</comment>
<evidence type="ECO:0000256" key="4">
    <source>
        <dbReference type="ARBA" id="ARBA00010617"/>
    </source>
</evidence>
<comment type="subcellular location">
    <subcellularLocation>
        <location evidence="3">Endoplasmic reticulum membrane</location>
        <topology evidence="3">Peripheral membrane protein</topology>
    </subcellularLocation>
    <subcellularLocation>
        <location evidence="2">Microsome membrane</location>
        <topology evidence="2">Peripheral membrane protein</topology>
    </subcellularLocation>
</comment>
<dbReference type="Gene3D" id="1.10.630.10">
    <property type="entry name" value="Cytochrome P450"/>
    <property type="match status" value="1"/>
</dbReference>
<dbReference type="InterPro" id="IPR017972">
    <property type="entry name" value="Cyt_P450_CS"/>
</dbReference>
<keyword evidence="15" id="KW-1133">Transmembrane helix</keyword>
<gene>
    <name evidence="16" type="ORF">KR093_002176</name>
</gene>
<accession>A0AAD4K8J3</accession>
<dbReference type="PANTHER" id="PTHR24292">
    <property type="entry name" value="CYTOCHROME P450"/>
    <property type="match status" value="1"/>
</dbReference>
<evidence type="ECO:0000256" key="6">
    <source>
        <dbReference type="ARBA" id="ARBA00022723"/>
    </source>
</evidence>
<evidence type="ECO:0000256" key="11">
    <source>
        <dbReference type="ARBA" id="ARBA00023033"/>
    </source>
</evidence>
<dbReference type="PRINTS" id="PR00385">
    <property type="entry name" value="P450"/>
</dbReference>
<dbReference type="GO" id="GO:0016705">
    <property type="term" value="F:oxidoreductase activity, acting on paired donors, with incorporation or reduction of molecular oxygen"/>
    <property type="evidence" value="ECO:0007669"/>
    <property type="project" value="InterPro"/>
</dbReference>
<proteinExistence type="inferred from homology"/>
<sequence>AVVMLSLCFCLLVVTLIICCWHMQQSYRYFRRHNLPYLPVSFSSPLGHLRKLLFLRISFGDLFHEIYANERISKEKCAGFFIFQRPALLLRDPQIIHLVLIKQFDSFLNRYEAADAVNDAMGSLTLPLAKYHQWRESRQCMSQLFTSGRMKQRMYPLIQEVLHDLEQHLHRKMGGNMQRVLPTSEMCQLYTTDVTGKLFYSLDVGGLRQGYSPLRRETKKLFAPSLMKVLHFLSIFFLPHWVGYWRAKVFSKSYAQFMRQLVAQHSEQHQGDLIHLLQQLQLNRPATHYAQHPEFIASQAGIILLAGFETSSALLGFTLYELAKQPELQQRLKKELSNAFGVDSTLSYEVAVALPYLKMVCQEALRLYPAAAFINRECTPPQQREGFSLQPHVDFVIPAGMPAYISILGLQRDAKYWPNPLHFDPERFAPDRLQSIVPMTYIPFGAGPHGCIGSRLGMLQLKLGVAQILRLYRVEICEKTVPQIRFNPKTFMLESIDEIYLRFCRDP</sequence>
<feature type="binding site" description="axial binding residue" evidence="13">
    <location>
        <position position="451"/>
    </location>
    <ligand>
        <name>heme</name>
        <dbReference type="ChEBI" id="CHEBI:30413"/>
    </ligand>
    <ligandPart>
        <name>Fe</name>
        <dbReference type="ChEBI" id="CHEBI:18248"/>
    </ligandPart>
</feature>
<keyword evidence="10 13" id="KW-0408">Iron</keyword>
<dbReference type="CDD" id="cd11056">
    <property type="entry name" value="CYP6-like"/>
    <property type="match status" value="1"/>
</dbReference>
<keyword evidence="12 15" id="KW-0472">Membrane</keyword>
<evidence type="ECO:0000256" key="7">
    <source>
        <dbReference type="ARBA" id="ARBA00022824"/>
    </source>
</evidence>
<dbReference type="FunFam" id="1.10.630.10:FF:000042">
    <property type="entry name" value="Cytochrome P450"/>
    <property type="match status" value="1"/>
</dbReference>
<dbReference type="EMBL" id="JAJJHW010000681">
    <property type="protein sequence ID" value="KAH8384601.1"/>
    <property type="molecule type" value="Genomic_DNA"/>
</dbReference>
<evidence type="ECO:0000256" key="5">
    <source>
        <dbReference type="ARBA" id="ARBA00022617"/>
    </source>
</evidence>
<dbReference type="GO" id="GO:0020037">
    <property type="term" value="F:heme binding"/>
    <property type="evidence" value="ECO:0007669"/>
    <property type="project" value="InterPro"/>
</dbReference>
<keyword evidence="9 14" id="KW-0560">Oxidoreductase</keyword>
<evidence type="ECO:0000256" key="10">
    <source>
        <dbReference type="ARBA" id="ARBA00023004"/>
    </source>
</evidence>
<keyword evidence="17" id="KW-1185">Reference proteome</keyword>
<evidence type="ECO:0000256" key="13">
    <source>
        <dbReference type="PIRSR" id="PIRSR602401-1"/>
    </source>
</evidence>
<keyword evidence="11 14" id="KW-0503">Monooxygenase</keyword>
<dbReference type="InterPro" id="IPR002401">
    <property type="entry name" value="Cyt_P450_E_grp-I"/>
</dbReference>
<evidence type="ECO:0000256" key="15">
    <source>
        <dbReference type="SAM" id="Phobius"/>
    </source>
</evidence>
<reference evidence="16" key="1">
    <citation type="journal article" date="2021" name="Mol. Ecol. Resour.">
        <title>Phylogenomic analyses of the genus Drosophila reveals genomic signals of climate adaptation.</title>
        <authorList>
            <person name="Li F."/>
            <person name="Rane R.V."/>
            <person name="Luria V."/>
            <person name="Xiong Z."/>
            <person name="Chen J."/>
            <person name="Li Z."/>
            <person name="Catullo R.A."/>
            <person name="Griffin P.C."/>
            <person name="Schiffer M."/>
            <person name="Pearce S."/>
            <person name="Lee S.F."/>
            <person name="McElroy K."/>
            <person name="Stocker A."/>
            <person name="Shirriffs J."/>
            <person name="Cockerell F."/>
            <person name="Coppin C."/>
            <person name="Sgro C.M."/>
            <person name="Karger A."/>
            <person name="Cain J.W."/>
            <person name="Weber J.A."/>
            <person name="Santpere G."/>
            <person name="Kirschner M.W."/>
            <person name="Hoffmann A.A."/>
            <person name="Oakeshott J.G."/>
            <person name="Zhang G."/>
        </authorList>
    </citation>
    <scope>NUCLEOTIDE SEQUENCE</scope>
    <source>
        <strain evidence="16">BGI-SZ-2011g</strain>
    </source>
</reference>
<evidence type="ECO:0000313" key="17">
    <source>
        <dbReference type="Proteomes" id="UP001200034"/>
    </source>
</evidence>
<evidence type="ECO:0000256" key="8">
    <source>
        <dbReference type="ARBA" id="ARBA00022848"/>
    </source>
</evidence>
<organism evidence="16 17">
    <name type="scientific">Drosophila rubida</name>
    <dbReference type="NCBI Taxonomy" id="30044"/>
    <lineage>
        <taxon>Eukaryota</taxon>
        <taxon>Metazoa</taxon>
        <taxon>Ecdysozoa</taxon>
        <taxon>Arthropoda</taxon>
        <taxon>Hexapoda</taxon>
        <taxon>Insecta</taxon>
        <taxon>Pterygota</taxon>
        <taxon>Neoptera</taxon>
        <taxon>Endopterygota</taxon>
        <taxon>Diptera</taxon>
        <taxon>Brachycera</taxon>
        <taxon>Muscomorpha</taxon>
        <taxon>Ephydroidea</taxon>
        <taxon>Drosophilidae</taxon>
        <taxon>Drosophila</taxon>
    </lineage>
</organism>
<dbReference type="Pfam" id="PF00067">
    <property type="entry name" value="p450"/>
    <property type="match status" value="1"/>
</dbReference>
<evidence type="ECO:0000256" key="2">
    <source>
        <dbReference type="ARBA" id="ARBA00004174"/>
    </source>
</evidence>
<keyword evidence="6 13" id="KW-0479">Metal-binding</keyword>
<keyword evidence="15" id="KW-0812">Transmembrane</keyword>
<dbReference type="InterPro" id="IPR036396">
    <property type="entry name" value="Cyt_P450_sf"/>
</dbReference>
<name>A0AAD4K8J3_9MUSC</name>
<dbReference type="GO" id="GO:0005789">
    <property type="term" value="C:endoplasmic reticulum membrane"/>
    <property type="evidence" value="ECO:0007669"/>
    <property type="project" value="UniProtKB-SubCell"/>
</dbReference>
<feature type="transmembrane region" description="Helical" evidence="15">
    <location>
        <begin position="6"/>
        <end position="23"/>
    </location>
</feature>
<comment type="similarity">
    <text evidence="4 14">Belongs to the cytochrome P450 family.</text>
</comment>
<dbReference type="PANTHER" id="PTHR24292:SF45">
    <property type="entry name" value="CYTOCHROME P450 6G1-RELATED"/>
    <property type="match status" value="1"/>
</dbReference>
<dbReference type="PRINTS" id="PR00463">
    <property type="entry name" value="EP450I"/>
</dbReference>
<dbReference type="Proteomes" id="UP001200034">
    <property type="component" value="Unassembled WGS sequence"/>
</dbReference>
<comment type="cofactor">
    <cofactor evidence="1 13">
        <name>heme</name>
        <dbReference type="ChEBI" id="CHEBI:30413"/>
    </cofactor>
</comment>
<evidence type="ECO:0000256" key="12">
    <source>
        <dbReference type="ARBA" id="ARBA00023136"/>
    </source>
</evidence>
<dbReference type="GO" id="GO:0005506">
    <property type="term" value="F:iron ion binding"/>
    <property type="evidence" value="ECO:0007669"/>
    <property type="project" value="InterPro"/>
</dbReference>
<dbReference type="GO" id="GO:0046680">
    <property type="term" value="P:response to DDT"/>
    <property type="evidence" value="ECO:0007669"/>
    <property type="project" value="TreeGrafter"/>
</dbReference>
<dbReference type="GO" id="GO:0004497">
    <property type="term" value="F:monooxygenase activity"/>
    <property type="evidence" value="ECO:0007669"/>
    <property type="project" value="UniProtKB-KW"/>
</dbReference>